<name>A0A9D4S091_DREPO</name>
<dbReference type="AlphaFoldDB" id="A0A9D4S091"/>
<gene>
    <name evidence="1" type="ORF">DPMN_009655</name>
</gene>
<dbReference type="Proteomes" id="UP000828390">
    <property type="component" value="Unassembled WGS sequence"/>
</dbReference>
<reference evidence="1" key="1">
    <citation type="journal article" date="2019" name="bioRxiv">
        <title>The Genome of the Zebra Mussel, Dreissena polymorpha: A Resource for Invasive Species Research.</title>
        <authorList>
            <person name="McCartney M.A."/>
            <person name="Auch B."/>
            <person name="Kono T."/>
            <person name="Mallez S."/>
            <person name="Zhang Y."/>
            <person name="Obille A."/>
            <person name="Becker A."/>
            <person name="Abrahante J.E."/>
            <person name="Garbe J."/>
            <person name="Badalamenti J.P."/>
            <person name="Herman A."/>
            <person name="Mangelson H."/>
            <person name="Liachko I."/>
            <person name="Sullivan S."/>
            <person name="Sone E.D."/>
            <person name="Koren S."/>
            <person name="Silverstein K.A.T."/>
            <person name="Beckman K.B."/>
            <person name="Gohl D.M."/>
        </authorList>
    </citation>
    <scope>NUCLEOTIDE SEQUENCE</scope>
    <source>
        <strain evidence="1">Duluth1</strain>
        <tissue evidence="1">Whole animal</tissue>
    </source>
</reference>
<sequence length="62" mass="7465">MKTLFAILSVRQLMESKILIHQMFRPPKINQLMQVVWTPELQTQELRLHLHQVFDEPMKGYC</sequence>
<protein>
    <submittedName>
        <fullName evidence="1">Uncharacterized protein</fullName>
    </submittedName>
</protein>
<evidence type="ECO:0000313" key="2">
    <source>
        <dbReference type="Proteomes" id="UP000828390"/>
    </source>
</evidence>
<accession>A0A9D4S091</accession>
<dbReference type="EMBL" id="JAIWYP010000001">
    <property type="protein sequence ID" value="KAH3885660.1"/>
    <property type="molecule type" value="Genomic_DNA"/>
</dbReference>
<organism evidence="1 2">
    <name type="scientific">Dreissena polymorpha</name>
    <name type="common">Zebra mussel</name>
    <name type="synonym">Mytilus polymorpha</name>
    <dbReference type="NCBI Taxonomy" id="45954"/>
    <lineage>
        <taxon>Eukaryota</taxon>
        <taxon>Metazoa</taxon>
        <taxon>Spiralia</taxon>
        <taxon>Lophotrochozoa</taxon>
        <taxon>Mollusca</taxon>
        <taxon>Bivalvia</taxon>
        <taxon>Autobranchia</taxon>
        <taxon>Heteroconchia</taxon>
        <taxon>Euheterodonta</taxon>
        <taxon>Imparidentia</taxon>
        <taxon>Neoheterodontei</taxon>
        <taxon>Myida</taxon>
        <taxon>Dreissenoidea</taxon>
        <taxon>Dreissenidae</taxon>
        <taxon>Dreissena</taxon>
    </lineage>
</organism>
<comment type="caution">
    <text evidence="1">The sequence shown here is derived from an EMBL/GenBank/DDBJ whole genome shotgun (WGS) entry which is preliminary data.</text>
</comment>
<reference evidence="1" key="2">
    <citation type="submission" date="2020-11" db="EMBL/GenBank/DDBJ databases">
        <authorList>
            <person name="McCartney M.A."/>
            <person name="Auch B."/>
            <person name="Kono T."/>
            <person name="Mallez S."/>
            <person name="Becker A."/>
            <person name="Gohl D.M."/>
            <person name="Silverstein K.A.T."/>
            <person name="Koren S."/>
            <person name="Bechman K.B."/>
            <person name="Herman A."/>
            <person name="Abrahante J.E."/>
            <person name="Garbe J."/>
        </authorList>
    </citation>
    <scope>NUCLEOTIDE SEQUENCE</scope>
    <source>
        <strain evidence="1">Duluth1</strain>
        <tissue evidence="1">Whole animal</tissue>
    </source>
</reference>
<keyword evidence="2" id="KW-1185">Reference proteome</keyword>
<proteinExistence type="predicted"/>
<evidence type="ECO:0000313" key="1">
    <source>
        <dbReference type="EMBL" id="KAH3885660.1"/>
    </source>
</evidence>